<dbReference type="EMBL" id="MGAQ01000010">
    <property type="protein sequence ID" value="OGK50902.1"/>
    <property type="molecule type" value="Genomic_DNA"/>
</dbReference>
<protein>
    <recommendedName>
        <fullName evidence="3">Type II secretion system protein GspI C-terminal domain-containing protein</fullName>
    </recommendedName>
</protein>
<accession>A0A1F7J5M9</accession>
<dbReference type="Proteomes" id="UP000178558">
    <property type="component" value="Unassembled WGS sequence"/>
</dbReference>
<evidence type="ECO:0008006" key="3">
    <source>
        <dbReference type="Google" id="ProtNLM"/>
    </source>
</evidence>
<name>A0A1F7J5M9_9BACT</name>
<comment type="caution">
    <text evidence="1">The sequence shown here is derived from an EMBL/GenBank/DDBJ whole genome shotgun (WGS) entry which is preliminary data.</text>
</comment>
<gene>
    <name evidence="1" type="ORF">A3B50_01335</name>
</gene>
<evidence type="ECO:0000313" key="1">
    <source>
        <dbReference type="EMBL" id="OGK50902.1"/>
    </source>
</evidence>
<proteinExistence type="predicted"/>
<dbReference type="AlphaFoldDB" id="A0A1F7J5M9"/>
<dbReference type="InterPro" id="IPR012902">
    <property type="entry name" value="N_methyl_site"/>
</dbReference>
<dbReference type="PROSITE" id="PS00409">
    <property type="entry name" value="PROKAR_NTER_METHYL"/>
    <property type="match status" value="1"/>
</dbReference>
<evidence type="ECO:0000313" key="2">
    <source>
        <dbReference type="Proteomes" id="UP000178558"/>
    </source>
</evidence>
<sequence length="146" mass="16474">MKKVSRGFSLVEVLVFVSVLAVFFVVAAAISSVSLRVSKSNENKLRATHYAEELTEWLRGRKEEDWDAFLKNRQGTWCFNNTPLTNWPSSGTCLSSSYLDTIFKREAVISDPVPNDDQLNVSVTVSWSEAANTFNVPLKTVFSRFE</sequence>
<reference evidence="1 2" key="1">
    <citation type="journal article" date="2016" name="Nat. Commun.">
        <title>Thousands of microbial genomes shed light on interconnected biogeochemical processes in an aquifer system.</title>
        <authorList>
            <person name="Anantharaman K."/>
            <person name="Brown C.T."/>
            <person name="Hug L.A."/>
            <person name="Sharon I."/>
            <person name="Castelle C.J."/>
            <person name="Probst A.J."/>
            <person name="Thomas B.C."/>
            <person name="Singh A."/>
            <person name="Wilkins M.J."/>
            <person name="Karaoz U."/>
            <person name="Brodie E.L."/>
            <person name="Williams K.H."/>
            <person name="Hubbard S.S."/>
            <person name="Banfield J.F."/>
        </authorList>
    </citation>
    <scope>NUCLEOTIDE SEQUENCE [LARGE SCALE GENOMIC DNA]</scope>
</reference>
<organism evidence="1 2">
    <name type="scientific">Candidatus Roizmanbacteria bacterium RIFCSPLOWO2_01_FULL_40_42</name>
    <dbReference type="NCBI Taxonomy" id="1802066"/>
    <lineage>
        <taxon>Bacteria</taxon>
        <taxon>Candidatus Roizmaniibacteriota</taxon>
    </lineage>
</organism>